<evidence type="ECO:0000313" key="5">
    <source>
        <dbReference type="EMBL" id="KAK4548995.1"/>
    </source>
</evidence>
<evidence type="ECO:0000256" key="2">
    <source>
        <dbReference type="ARBA" id="ARBA00008796"/>
    </source>
</evidence>
<dbReference type="Gene3D" id="3.40.630.60">
    <property type="match status" value="1"/>
</dbReference>
<comment type="subunit">
    <text evidence="3">Interacts with ODC and thereby sterically blocks ODC homodimerization.</text>
</comment>
<keyword evidence="6" id="KW-1185">Reference proteome</keyword>
<dbReference type="SUPFAM" id="SSF55729">
    <property type="entry name" value="Acyl-CoA N-acyltransferases (Nat)"/>
    <property type="match status" value="1"/>
</dbReference>
<dbReference type="EMBL" id="JAVFHQ010000006">
    <property type="protein sequence ID" value="KAK4548995.1"/>
    <property type="molecule type" value="Genomic_DNA"/>
</dbReference>
<evidence type="ECO:0000313" key="6">
    <source>
        <dbReference type="Proteomes" id="UP001324427"/>
    </source>
</evidence>
<comment type="caution">
    <text evidence="5">The sequence shown here is derived from an EMBL/GenBank/DDBJ whole genome shotgun (WGS) entry which is preliminary data.</text>
</comment>
<dbReference type="InterPro" id="IPR002993">
    <property type="entry name" value="ODC_AZ"/>
</dbReference>
<evidence type="ECO:0008006" key="7">
    <source>
        <dbReference type="Google" id="ProtNLM"/>
    </source>
</evidence>
<dbReference type="Proteomes" id="UP001324427">
    <property type="component" value="Unassembled WGS sequence"/>
</dbReference>
<gene>
    <name evidence="5" type="ORF">LTR36_008768</name>
</gene>
<evidence type="ECO:0000256" key="1">
    <source>
        <dbReference type="ARBA" id="ARBA00002307"/>
    </source>
</evidence>
<keyword evidence="4" id="KW-0688">Ribosomal frameshifting</keyword>
<evidence type="ECO:0000256" key="4">
    <source>
        <dbReference type="ARBA" id="ARBA00022758"/>
    </source>
</evidence>
<reference evidence="5 6" key="1">
    <citation type="submission" date="2021-11" db="EMBL/GenBank/DDBJ databases">
        <title>Black yeast isolated from Biological Soil Crust.</title>
        <authorList>
            <person name="Kurbessoian T."/>
        </authorList>
    </citation>
    <scope>NUCLEOTIDE SEQUENCE [LARGE SCALE GENOMIC DNA]</scope>
    <source>
        <strain evidence="5 6">CCFEE 5522</strain>
    </source>
</reference>
<accession>A0AAV9JTY6</accession>
<dbReference type="GO" id="GO:0008073">
    <property type="term" value="F:ornithine decarboxylase inhibitor activity"/>
    <property type="evidence" value="ECO:0007669"/>
    <property type="project" value="InterPro"/>
</dbReference>
<sequence length="71" mass="7909">MTLMALLELASGDGFECSQLIVGVDRTADEEGVKDTTRDLGWVGFELMMLDTWSGDRGCLSDRWIFMGMDL</sequence>
<comment type="similarity">
    <text evidence="2">Belongs to the ODC antizyme family.</text>
</comment>
<comment type="function">
    <text evidence="1">Ornithine decarboxylase (ODC) antizyme protein that negatively regulates ODC activity and intracellular polyamine biosynthesis in response to increased intracellular polyamine levels. Binds to ODC monomers, inhibiting the assembly of the functional ODC homodimer, and targets the monomers for ubiquitin-independent proteolytic destruction by the 26S proteasome.</text>
</comment>
<name>A0AAV9JTY6_9PEZI</name>
<proteinExistence type="inferred from homology"/>
<dbReference type="Pfam" id="PF02100">
    <property type="entry name" value="ODC_AZ"/>
    <property type="match status" value="1"/>
</dbReference>
<evidence type="ECO:0000256" key="3">
    <source>
        <dbReference type="ARBA" id="ARBA00011486"/>
    </source>
</evidence>
<dbReference type="AlphaFoldDB" id="A0AAV9JTY6"/>
<dbReference type="InterPro" id="IPR016181">
    <property type="entry name" value="Acyl_CoA_acyltransferase"/>
</dbReference>
<dbReference type="GO" id="GO:0075523">
    <property type="term" value="P:viral translational frameshifting"/>
    <property type="evidence" value="ECO:0007669"/>
    <property type="project" value="UniProtKB-KW"/>
</dbReference>
<protein>
    <recommendedName>
        <fullName evidence="7">Ornithine decarboxylase antizyme</fullName>
    </recommendedName>
</protein>
<dbReference type="InterPro" id="IPR038581">
    <property type="entry name" value="ODC_AZ_sf"/>
</dbReference>
<organism evidence="5 6">
    <name type="scientific">Oleoguttula mirabilis</name>
    <dbReference type="NCBI Taxonomy" id="1507867"/>
    <lineage>
        <taxon>Eukaryota</taxon>
        <taxon>Fungi</taxon>
        <taxon>Dikarya</taxon>
        <taxon>Ascomycota</taxon>
        <taxon>Pezizomycotina</taxon>
        <taxon>Dothideomycetes</taxon>
        <taxon>Dothideomycetidae</taxon>
        <taxon>Mycosphaerellales</taxon>
        <taxon>Teratosphaeriaceae</taxon>
        <taxon>Oleoguttula</taxon>
    </lineage>
</organism>